<dbReference type="InterPro" id="IPR013783">
    <property type="entry name" value="Ig-like_fold"/>
</dbReference>
<keyword evidence="3" id="KW-1133">Transmembrane helix</keyword>
<feature type="domain" description="PKD" evidence="4">
    <location>
        <begin position="119"/>
        <end position="161"/>
    </location>
</feature>
<dbReference type="SMART" id="SM00089">
    <property type="entry name" value="PKD"/>
    <property type="match status" value="1"/>
</dbReference>
<organism evidence="5 6">
    <name type="scientific">Oncorhynchus kisutch</name>
    <name type="common">Coho salmon</name>
    <name type="synonym">Salmo kisutch</name>
    <dbReference type="NCBI Taxonomy" id="8019"/>
    <lineage>
        <taxon>Eukaryota</taxon>
        <taxon>Metazoa</taxon>
        <taxon>Chordata</taxon>
        <taxon>Craniata</taxon>
        <taxon>Vertebrata</taxon>
        <taxon>Euteleostomi</taxon>
        <taxon>Actinopterygii</taxon>
        <taxon>Neopterygii</taxon>
        <taxon>Teleostei</taxon>
        <taxon>Protacanthopterygii</taxon>
        <taxon>Salmoniformes</taxon>
        <taxon>Salmonidae</taxon>
        <taxon>Salmoninae</taxon>
        <taxon>Oncorhynchus</taxon>
    </lineage>
</organism>
<proteinExistence type="predicted"/>
<evidence type="ECO:0000256" key="3">
    <source>
        <dbReference type="SAM" id="Phobius"/>
    </source>
</evidence>
<dbReference type="CDD" id="cd00146">
    <property type="entry name" value="PKD"/>
    <property type="match status" value="1"/>
</dbReference>
<keyword evidence="1" id="KW-0732">Signal</keyword>
<dbReference type="InterPro" id="IPR045219">
    <property type="entry name" value="PKAT"/>
</dbReference>
<dbReference type="InterPro" id="IPR035986">
    <property type="entry name" value="PKD_dom_sf"/>
</dbReference>
<dbReference type="PROSITE" id="PS50093">
    <property type="entry name" value="PKD"/>
    <property type="match status" value="1"/>
</dbReference>
<evidence type="ECO:0000256" key="2">
    <source>
        <dbReference type="ARBA" id="ARBA00023180"/>
    </source>
</evidence>
<dbReference type="Pfam" id="PF00801">
    <property type="entry name" value="PKD"/>
    <property type="match status" value="1"/>
</dbReference>
<sequence length="364" mass="40506">MEGSSSLQRAIANSPQSVPPLYFWTAGHSTVKEVPGKDERNIIGLVVMSLPLILSPQVLGLATDGLSNLQNIAGKLSFIQREGNVTYLRDKELATEVPTETKFELFDPRNTLRTARFNYTWDFGNGEVRKGSEPSVHYNYSSPGNYTLRLRVGAQVNKTSTPLTGVYTMDVTVLDAIRNIELSPLSFEVSRNNSLVVHVDGSPPMWVCWRFLQNCVSATPTGCHLTMLYENTMTLNHTFTALGVHCLDISARNNISKLQTSYNIFVRRDPPINLLFTLTCTGIILVILAFITVIACRTKNGHNNKPQMSKSSNATLNSSLNMELQPQQDIPDISSDLYVSRPKNEEVQPLLQHGTRSVAKSYRN</sequence>
<dbReference type="SUPFAM" id="SSF49299">
    <property type="entry name" value="PKD domain"/>
    <property type="match status" value="1"/>
</dbReference>
<dbReference type="Proteomes" id="UP000694557">
    <property type="component" value="Unassembled WGS sequence"/>
</dbReference>
<dbReference type="PANTHER" id="PTHR11861">
    <property type="entry name" value="MELANOCYTE PROTEIN PMEL 17-RELATED"/>
    <property type="match status" value="1"/>
</dbReference>
<dbReference type="InterPro" id="IPR000601">
    <property type="entry name" value="PKD_dom"/>
</dbReference>
<dbReference type="AlphaFoldDB" id="A0A8C7D2H1"/>
<dbReference type="Ensembl" id="ENSOKIT00005016103.1">
    <property type="protein sequence ID" value="ENSOKIP00005015143.1"/>
    <property type="gene ID" value="ENSOKIG00005006751.1"/>
</dbReference>
<keyword evidence="3" id="KW-0472">Membrane</keyword>
<evidence type="ECO:0000259" key="4">
    <source>
        <dbReference type="PROSITE" id="PS50093"/>
    </source>
</evidence>
<keyword evidence="2" id="KW-0325">Glycoprotein</keyword>
<dbReference type="GO" id="GO:0005886">
    <property type="term" value="C:plasma membrane"/>
    <property type="evidence" value="ECO:0007669"/>
    <property type="project" value="TreeGrafter"/>
</dbReference>
<gene>
    <name evidence="5" type="primary">LOC116376167</name>
</gene>
<name>A0A8C7D2H1_ONCKI</name>
<accession>A0A8C7D2H1</accession>
<dbReference type="Gene3D" id="2.60.40.10">
    <property type="entry name" value="Immunoglobulins"/>
    <property type="match status" value="1"/>
</dbReference>
<keyword evidence="6" id="KW-1185">Reference proteome</keyword>
<keyword evidence="3" id="KW-0812">Transmembrane</keyword>
<dbReference type="GeneTree" id="ENSGT00950000183188"/>
<evidence type="ECO:0000313" key="6">
    <source>
        <dbReference type="Proteomes" id="UP000694557"/>
    </source>
</evidence>
<reference evidence="5" key="2">
    <citation type="submission" date="2025-09" db="UniProtKB">
        <authorList>
            <consortium name="Ensembl"/>
        </authorList>
    </citation>
    <scope>IDENTIFICATION</scope>
</reference>
<dbReference type="InterPro" id="IPR022409">
    <property type="entry name" value="PKD/Chitinase_dom"/>
</dbReference>
<dbReference type="PANTHER" id="PTHR11861:SF10">
    <property type="entry name" value="TRANSMEMBRANE PROTEIN 130"/>
    <property type="match status" value="1"/>
</dbReference>
<protein>
    <submittedName>
        <fullName evidence="5">Transmembrane protein 130</fullName>
    </submittedName>
</protein>
<feature type="transmembrane region" description="Helical" evidence="3">
    <location>
        <begin position="274"/>
        <end position="296"/>
    </location>
</feature>
<evidence type="ECO:0000313" key="5">
    <source>
        <dbReference type="Ensembl" id="ENSOKIP00005015143.1"/>
    </source>
</evidence>
<reference evidence="5" key="1">
    <citation type="submission" date="2025-08" db="UniProtKB">
        <authorList>
            <consortium name="Ensembl"/>
        </authorList>
    </citation>
    <scope>IDENTIFICATION</scope>
</reference>
<evidence type="ECO:0000256" key="1">
    <source>
        <dbReference type="ARBA" id="ARBA00022729"/>
    </source>
</evidence>